<dbReference type="GO" id="GO:0005615">
    <property type="term" value="C:extracellular space"/>
    <property type="evidence" value="ECO:0007669"/>
    <property type="project" value="TreeGrafter"/>
</dbReference>
<dbReference type="PANTHER" id="PTHR46186:SF2">
    <property type="entry name" value="CYSTATIN"/>
    <property type="match status" value="1"/>
</dbReference>
<dbReference type="GeneID" id="101559961"/>
<evidence type="ECO:0000256" key="1">
    <source>
        <dbReference type="ARBA" id="ARBA00009403"/>
    </source>
</evidence>
<evidence type="ECO:0000256" key="4">
    <source>
        <dbReference type="ARBA" id="ARBA00023157"/>
    </source>
</evidence>
<keyword evidence="3" id="KW-0789">Thiol protease inhibitor</keyword>
<dbReference type="GO" id="GO:0031982">
    <property type="term" value="C:vesicle"/>
    <property type="evidence" value="ECO:0007669"/>
    <property type="project" value="TreeGrafter"/>
</dbReference>
<dbReference type="SMART" id="SM00043">
    <property type="entry name" value="CY"/>
    <property type="match status" value="1"/>
</dbReference>
<reference evidence="8" key="1">
    <citation type="submission" date="2025-08" db="UniProtKB">
        <authorList>
            <consortium name="RefSeq"/>
        </authorList>
    </citation>
    <scope>IDENTIFICATION</scope>
</reference>
<keyword evidence="4" id="KW-1015">Disulfide bond</keyword>
<evidence type="ECO:0000313" key="7">
    <source>
        <dbReference type="Proteomes" id="UP000515203"/>
    </source>
</evidence>
<proteinExistence type="inferred from homology"/>
<keyword evidence="7" id="KW-1185">Reference proteome</keyword>
<dbReference type="CDD" id="cd00042">
    <property type="entry name" value="CY"/>
    <property type="match status" value="1"/>
</dbReference>
<evidence type="ECO:0000313" key="8">
    <source>
        <dbReference type="RefSeq" id="XP_004635715.1"/>
    </source>
</evidence>
<organism evidence="7 8">
    <name type="scientific">Octodon degus</name>
    <name type="common">Degu</name>
    <name type="synonym">Sciurus degus</name>
    <dbReference type="NCBI Taxonomy" id="10160"/>
    <lineage>
        <taxon>Eukaryota</taxon>
        <taxon>Metazoa</taxon>
        <taxon>Chordata</taxon>
        <taxon>Craniata</taxon>
        <taxon>Vertebrata</taxon>
        <taxon>Euteleostomi</taxon>
        <taxon>Mammalia</taxon>
        <taxon>Eutheria</taxon>
        <taxon>Euarchontoglires</taxon>
        <taxon>Glires</taxon>
        <taxon>Rodentia</taxon>
        <taxon>Hystricomorpha</taxon>
        <taxon>Octodontidae</taxon>
        <taxon>Octodon</taxon>
    </lineage>
</organism>
<dbReference type="FunFam" id="3.10.450.10:FF:000004">
    <property type="entry name" value="Cystatin C"/>
    <property type="match status" value="1"/>
</dbReference>
<dbReference type="AlphaFoldDB" id="A0A6P3FDX9"/>
<dbReference type="GO" id="GO:0004869">
    <property type="term" value="F:cysteine-type endopeptidase inhibitor activity"/>
    <property type="evidence" value="ECO:0007669"/>
    <property type="project" value="UniProtKB-KW"/>
</dbReference>
<sequence length="116" mass="13091">MASSLRVTMLLLAAVLFDLAMTHKAFKFHHKRSPIIGGREDVDASDEGVQQAVDFALREYNKVNNDLHLSHLVRVVRAQQQVVTGMNYYLDLEISRTTCAKDQSSQDDCQLTEEPV</sequence>
<evidence type="ECO:0000256" key="3">
    <source>
        <dbReference type="ARBA" id="ARBA00022704"/>
    </source>
</evidence>
<evidence type="ECO:0000259" key="6">
    <source>
        <dbReference type="SMART" id="SM00043"/>
    </source>
</evidence>
<dbReference type="InterPro" id="IPR046350">
    <property type="entry name" value="Cystatin_sf"/>
</dbReference>
<dbReference type="Gene3D" id="3.10.450.10">
    <property type="match status" value="1"/>
</dbReference>
<dbReference type="Proteomes" id="UP000515203">
    <property type="component" value="Unplaced"/>
</dbReference>
<name>A0A6P3FDX9_OCTDE</name>
<comment type="similarity">
    <text evidence="1">Belongs to the cystatin family.</text>
</comment>
<dbReference type="GO" id="GO:0005737">
    <property type="term" value="C:cytoplasm"/>
    <property type="evidence" value="ECO:0007669"/>
    <property type="project" value="TreeGrafter"/>
</dbReference>
<keyword evidence="5" id="KW-0732">Signal</keyword>
<gene>
    <name evidence="8" type="primary">LOC101559961</name>
</gene>
<feature type="chain" id="PRO_5028326605" evidence="5">
    <location>
        <begin position="26"/>
        <end position="116"/>
    </location>
</feature>
<dbReference type="PANTHER" id="PTHR46186">
    <property type="entry name" value="CYSTATIN"/>
    <property type="match status" value="1"/>
</dbReference>
<evidence type="ECO:0000256" key="2">
    <source>
        <dbReference type="ARBA" id="ARBA00022690"/>
    </source>
</evidence>
<dbReference type="OrthoDB" id="1908104at2759"/>
<dbReference type="SUPFAM" id="SSF54403">
    <property type="entry name" value="Cystatin/monellin"/>
    <property type="match status" value="1"/>
</dbReference>
<protein>
    <submittedName>
        <fullName evidence="8">Cystatin-C-like</fullName>
    </submittedName>
</protein>
<feature type="domain" description="Cystatin" evidence="6">
    <location>
        <begin position="34"/>
        <end position="116"/>
    </location>
</feature>
<dbReference type="RefSeq" id="XP_004635715.1">
    <property type="nucleotide sequence ID" value="XM_004635658.1"/>
</dbReference>
<dbReference type="Pfam" id="PF00031">
    <property type="entry name" value="Cystatin"/>
    <property type="match status" value="1"/>
</dbReference>
<feature type="signal peptide" evidence="5">
    <location>
        <begin position="1"/>
        <end position="25"/>
    </location>
</feature>
<keyword evidence="2" id="KW-0646">Protease inhibitor</keyword>
<dbReference type="InParanoid" id="A0A6P3FDX9"/>
<accession>A0A6P3FDX9</accession>
<dbReference type="InterPro" id="IPR000010">
    <property type="entry name" value="Cystatin_dom"/>
</dbReference>
<evidence type="ECO:0000256" key="5">
    <source>
        <dbReference type="SAM" id="SignalP"/>
    </source>
</evidence>